<accession>A0A916J7E1</accession>
<gene>
    <name evidence="3" type="ORF">GTOL_13190</name>
</gene>
<keyword evidence="4" id="KW-1185">Reference proteome</keyword>
<feature type="signal peptide" evidence="2">
    <location>
        <begin position="1"/>
        <end position="22"/>
    </location>
</feature>
<evidence type="ECO:0000313" key="4">
    <source>
        <dbReference type="Proteomes" id="UP000742786"/>
    </source>
</evidence>
<dbReference type="Pfam" id="PF11304">
    <property type="entry name" value="DUF3106"/>
    <property type="match status" value="1"/>
</dbReference>
<dbReference type="Proteomes" id="UP000742786">
    <property type="component" value="Unassembled WGS sequence"/>
</dbReference>
<feature type="region of interest" description="Disordered" evidence="1">
    <location>
        <begin position="74"/>
        <end position="175"/>
    </location>
</feature>
<name>A0A916J7E1_9PROT</name>
<evidence type="ECO:0008006" key="5">
    <source>
        <dbReference type="Google" id="ProtNLM"/>
    </source>
</evidence>
<protein>
    <recommendedName>
        <fullName evidence="5">DUF3106 domain-containing protein</fullName>
    </recommendedName>
</protein>
<dbReference type="EMBL" id="CAJQUM010000001">
    <property type="protein sequence ID" value="CAG4885307.1"/>
    <property type="molecule type" value="Genomic_DNA"/>
</dbReference>
<feature type="compositionally biased region" description="Polar residues" evidence="1">
    <location>
        <begin position="75"/>
        <end position="85"/>
    </location>
</feature>
<reference evidence="3" key="1">
    <citation type="submission" date="2021-04" db="EMBL/GenBank/DDBJ databases">
        <authorList>
            <person name="Hornung B."/>
        </authorList>
    </citation>
    <scope>NUCLEOTIDE SEQUENCE</scope>
    <source>
        <strain evidence="3">G5G6</strain>
    </source>
</reference>
<feature type="compositionally biased region" description="Basic and acidic residues" evidence="1">
    <location>
        <begin position="129"/>
        <end position="140"/>
    </location>
</feature>
<dbReference type="AlphaFoldDB" id="A0A916J7E1"/>
<proteinExistence type="predicted"/>
<evidence type="ECO:0000256" key="2">
    <source>
        <dbReference type="SAM" id="SignalP"/>
    </source>
</evidence>
<feature type="chain" id="PRO_5037318674" description="DUF3106 domain-containing protein" evidence="2">
    <location>
        <begin position="23"/>
        <end position="175"/>
    </location>
</feature>
<comment type="caution">
    <text evidence="3">The sequence shown here is derived from an EMBL/GenBank/DDBJ whole genome shotgun (WGS) entry which is preliminary data.</text>
</comment>
<evidence type="ECO:0000256" key="1">
    <source>
        <dbReference type="SAM" id="MobiDB-lite"/>
    </source>
</evidence>
<sequence>MARAFVAILAAITLSFALPGLAAVTIGPLTQPRWSELTPQQQQILAPLAKDWDGFGTTRRKKWLNIASRYPAMTPEQQQRVQTQMKPWASLTPAERDAARANFKKKKKEAPEQREARRKKWEQYQALPESEKKKFREKAVRKNLPRQTGNPPVAKPSKHPAPLGVPALSGTVPAQ</sequence>
<dbReference type="InterPro" id="IPR021455">
    <property type="entry name" value="DUF3106"/>
</dbReference>
<dbReference type="RefSeq" id="WP_246591011.1">
    <property type="nucleotide sequence ID" value="NZ_CAJQUM010000001.1"/>
</dbReference>
<evidence type="ECO:0000313" key="3">
    <source>
        <dbReference type="EMBL" id="CAG4885307.1"/>
    </source>
</evidence>
<organism evidence="3 4">
    <name type="scientific">Georgfuchsia toluolica</name>
    <dbReference type="NCBI Taxonomy" id="424218"/>
    <lineage>
        <taxon>Bacteria</taxon>
        <taxon>Pseudomonadati</taxon>
        <taxon>Pseudomonadota</taxon>
        <taxon>Betaproteobacteria</taxon>
        <taxon>Nitrosomonadales</taxon>
        <taxon>Sterolibacteriaceae</taxon>
        <taxon>Georgfuchsia</taxon>
    </lineage>
</organism>
<keyword evidence="2" id="KW-0732">Signal</keyword>